<sequence>MKIILDFDHTLFNAQDFKQALRDRFALFGITAQQFDDTYFAIKQQLGYYNYHEHLKILAQNSRIDENDLILSFQEIVDSAKDFLYPDSLFFLKTIKNIPNISVYLLTFGQDELQQSKIEASWIKEYFNKIIDTKESKADLLKMDQDSNMVVINDRGKEIDEIKQQLPNLKAIWLRRADSFYVNEVCRQKDYEASTLGEALSIIKTLVNN</sequence>
<evidence type="ECO:0008006" key="3">
    <source>
        <dbReference type="Google" id="ProtNLM"/>
    </source>
</evidence>
<dbReference type="AlphaFoldDB" id="A0A2M7RHD9"/>
<dbReference type="SUPFAM" id="SSF56784">
    <property type="entry name" value="HAD-like"/>
    <property type="match status" value="1"/>
</dbReference>
<dbReference type="EMBL" id="PFMD01000064">
    <property type="protein sequence ID" value="PIY95911.1"/>
    <property type="molecule type" value="Genomic_DNA"/>
</dbReference>
<gene>
    <name evidence="1" type="ORF">COY66_05640</name>
</gene>
<comment type="caution">
    <text evidence="1">The sequence shown here is derived from an EMBL/GenBank/DDBJ whole genome shotgun (WGS) entry which is preliminary data.</text>
</comment>
<evidence type="ECO:0000313" key="2">
    <source>
        <dbReference type="Proteomes" id="UP000230779"/>
    </source>
</evidence>
<proteinExistence type="predicted"/>
<reference evidence="1 2" key="1">
    <citation type="submission" date="2017-09" db="EMBL/GenBank/DDBJ databases">
        <title>Depth-based differentiation of microbial function through sediment-hosted aquifers and enrichment of novel symbionts in the deep terrestrial subsurface.</title>
        <authorList>
            <person name="Probst A.J."/>
            <person name="Ladd B."/>
            <person name="Jarett J.K."/>
            <person name="Geller-Mcgrath D.E."/>
            <person name="Sieber C.M."/>
            <person name="Emerson J.B."/>
            <person name="Anantharaman K."/>
            <person name="Thomas B.C."/>
            <person name="Malmstrom R."/>
            <person name="Stieglmeier M."/>
            <person name="Klingl A."/>
            <person name="Woyke T."/>
            <person name="Ryan C.M."/>
            <person name="Banfield J.F."/>
        </authorList>
    </citation>
    <scope>NUCLEOTIDE SEQUENCE [LARGE SCALE GENOMIC DNA]</scope>
    <source>
        <strain evidence="1">CG_4_10_14_0_8_um_filter_42_10</strain>
    </source>
</reference>
<dbReference type="Gene3D" id="3.40.50.1000">
    <property type="entry name" value="HAD superfamily/HAD-like"/>
    <property type="match status" value="1"/>
</dbReference>
<evidence type="ECO:0000313" key="1">
    <source>
        <dbReference type="EMBL" id="PIY95911.1"/>
    </source>
</evidence>
<protein>
    <recommendedName>
        <fullName evidence="3">HAD family hydrolase</fullName>
    </recommendedName>
</protein>
<dbReference type="InterPro" id="IPR023214">
    <property type="entry name" value="HAD_sf"/>
</dbReference>
<dbReference type="InterPro" id="IPR036412">
    <property type="entry name" value="HAD-like_sf"/>
</dbReference>
<organism evidence="1 2">
    <name type="scientific">Candidatus Kerfeldbacteria bacterium CG_4_10_14_0_8_um_filter_42_10</name>
    <dbReference type="NCBI Taxonomy" id="2014248"/>
    <lineage>
        <taxon>Bacteria</taxon>
        <taxon>Candidatus Kerfeldiibacteriota</taxon>
    </lineage>
</organism>
<name>A0A2M7RHD9_9BACT</name>
<accession>A0A2M7RHD9</accession>
<dbReference type="Proteomes" id="UP000230779">
    <property type="component" value="Unassembled WGS sequence"/>
</dbReference>